<name>K1SFW0_9ZZZZ</name>
<evidence type="ECO:0000259" key="5">
    <source>
        <dbReference type="PROSITE" id="PS50110"/>
    </source>
</evidence>
<dbReference type="GO" id="GO:0032993">
    <property type="term" value="C:protein-DNA complex"/>
    <property type="evidence" value="ECO:0007669"/>
    <property type="project" value="TreeGrafter"/>
</dbReference>
<feature type="non-terminal residue" evidence="6">
    <location>
        <position position="1"/>
    </location>
</feature>
<evidence type="ECO:0000313" key="6">
    <source>
        <dbReference type="EMBL" id="EKC46306.1"/>
    </source>
</evidence>
<dbReference type="InterPro" id="IPR039420">
    <property type="entry name" value="WalR-like"/>
</dbReference>
<keyword evidence="4" id="KW-0010">Activator</keyword>
<dbReference type="Pfam" id="PF00072">
    <property type="entry name" value="Response_reg"/>
    <property type="match status" value="1"/>
</dbReference>
<dbReference type="SUPFAM" id="SSF52172">
    <property type="entry name" value="CheY-like"/>
    <property type="match status" value="1"/>
</dbReference>
<dbReference type="AlphaFoldDB" id="K1SFW0"/>
<dbReference type="GO" id="GO:0000156">
    <property type="term" value="F:phosphorelay response regulator activity"/>
    <property type="evidence" value="ECO:0007669"/>
    <property type="project" value="TreeGrafter"/>
</dbReference>
<proteinExistence type="predicted"/>
<feature type="domain" description="Response regulatory" evidence="5">
    <location>
        <begin position="1"/>
        <end position="107"/>
    </location>
</feature>
<dbReference type="EMBL" id="AJWZ01011160">
    <property type="protein sequence ID" value="EKC46306.1"/>
    <property type="molecule type" value="Genomic_DNA"/>
</dbReference>
<keyword evidence="2" id="KW-0963">Cytoplasm</keyword>
<evidence type="ECO:0000256" key="2">
    <source>
        <dbReference type="ARBA" id="ARBA00022490"/>
    </source>
</evidence>
<dbReference type="PANTHER" id="PTHR48111">
    <property type="entry name" value="REGULATOR OF RPOS"/>
    <property type="match status" value="1"/>
</dbReference>
<dbReference type="GO" id="GO:0005829">
    <property type="term" value="C:cytosol"/>
    <property type="evidence" value="ECO:0007669"/>
    <property type="project" value="TreeGrafter"/>
</dbReference>
<dbReference type="PROSITE" id="PS50110">
    <property type="entry name" value="RESPONSE_REGULATORY"/>
    <property type="match status" value="1"/>
</dbReference>
<evidence type="ECO:0000256" key="1">
    <source>
        <dbReference type="ARBA" id="ARBA00004496"/>
    </source>
</evidence>
<dbReference type="CDD" id="cd17574">
    <property type="entry name" value="REC_OmpR"/>
    <property type="match status" value="1"/>
</dbReference>
<dbReference type="InterPro" id="IPR011006">
    <property type="entry name" value="CheY-like_superfamily"/>
</dbReference>
<gene>
    <name evidence="6" type="ORF">OBE_16332</name>
</gene>
<dbReference type="GO" id="GO:0006355">
    <property type="term" value="P:regulation of DNA-templated transcription"/>
    <property type="evidence" value="ECO:0007669"/>
    <property type="project" value="TreeGrafter"/>
</dbReference>
<dbReference type="InterPro" id="IPR001789">
    <property type="entry name" value="Sig_transdc_resp-reg_receiver"/>
</dbReference>
<dbReference type="PANTHER" id="PTHR48111:SF44">
    <property type="entry name" value="TRANSCRIPTIONAL REGULATORY PROTEIN RESD"/>
    <property type="match status" value="1"/>
</dbReference>
<protein>
    <submittedName>
        <fullName evidence="6">Regulatory protein VanR</fullName>
    </submittedName>
</protein>
<dbReference type="Gene3D" id="3.40.50.2300">
    <property type="match status" value="1"/>
</dbReference>
<comment type="subcellular location">
    <subcellularLocation>
        <location evidence="1">Cytoplasm</location>
    </subcellularLocation>
</comment>
<accession>K1SFW0</accession>
<sequence length="143" mass="15826">PDIRNILHILLSSRGYEVDEAENGLRAVELVRAQPDYDLIILDIMMPGMDGVSACAEIRRHSVAPILFLTAKAQPADMSDAYGSGGDDYLIKPFSNHELFLRVDSLIRRYRVYHGKGDAPTVIDALEINRDKGTVCKTAAPSR</sequence>
<evidence type="ECO:0000256" key="4">
    <source>
        <dbReference type="ARBA" id="ARBA00023159"/>
    </source>
</evidence>
<organism evidence="6">
    <name type="scientific">human gut metagenome</name>
    <dbReference type="NCBI Taxonomy" id="408170"/>
    <lineage>
        <taxon>unclassified sequences</taxon>
        <taxon>metagenomes</taxon>
        <taxon>organismal metagenomes</taxon>
    </lineage>
</organism>
<dbReference type="SMART" id="SM00448">
    <property type="entry name" value="REC"/>
    <property type="match status" value="1"/>
</dbReference>
<reference evidence="6" key="1">
    <citation type="journal article" date="2013" name="Environ. Microbiol.">
        <title>Microbiota from the distal guts of lean and obese adolescents exhibit partial functional redundancy besides clear differences in community structure.</title>
        <authorList>
            <person name="Ferrer M."/>
            <person name="Ruiz A."/>
            <person name="Lanza F."/>
            <person name="Haange S.B."/>
            <person name="Oberbach A."/>
            <person name="Till H."/>
            <person name="Bargiela R."/>
            <person name="Campoy C."/>
            <person name="Segura M.T."/>
            <person name="Richter M."/>
            <person name="von Bergen M."/>
            <person name="Seifert J."/>
            <person name="Suarez A."/>
        </authorList>
    </citation>
    <scope>NUCLEOTIDE SEQUENCE</scope>
</reference>
<dbReference type="GO" id="GO:0000976">
    <property type="term" value="F:transcription cis-regulatory region binding"/>
    <property type="evidence" value="ECO:0007669"/>
    <property type="project" value="TreeGrafter"/>
</dbReference>
<evidence type="ECO:0000256" key="3">
    <source>
        <dbReference type="ARBA" id="ARBA00023125"/>
    </source>
</evidence>
<keyword evidence="3" id="KW-0238">DNA-binding</keyword>
<comment type="caution">
    <text evidence="6">The sequence shown here is derived from an EMBL/GenBank/DDBJ whole genome shotgun (WGS) entry which is preliminary data.</text>
</comment>